<evidence type="ECO:0000313" key="3">
    <source>
        <dbReference type="Proteomes" id="UP000036367"/>
    </source>
</evidence>
<evidence type="ECO:0000313" key="2">
    <source>
        <dbReference type="EMBL" id="KLU01861.1"/>
    </source>
</evidence>
<reference evidence="2" key="1">
    <citation type="submission" date="2015-05" db="EMBL/GenBank/DDBJ databases">
        <title>Permanent draft genome of Rhodopirellula islandicus K833.</title>
        <authorList>
            <person name="Kizina J."/>
            <person name="Richter M."/>
            <person name="Glockner F.O."/>
            <person name="Harder J."/>
        </authorList>
    </citation>
    <scope>NUCLEOTIDE SEQUENCE [LARGE SCALE GENOMIC DNA]</scope>
    <source>
        <strain evidence="2">K833</strain>
    </source>
</reference>
<feature type="region of interest" description="Disordered" evidence="1">
    <location>
        <begin position="1"/>
        <end position="24"/>
    </location>
</feature>
<dbReference type="EMBL" id="LECT01000048">
    <property type="protein sequence ID" value="KLU01861.1"/>
    <property type="molecule type" value="Genomic_DNA"/>
</dbReference>
<sequence>MAAANPTPRFRRDRVLPNDAGRRRAQAGTTFNVFAMVVKVIDMMEFNGEEQHRNTTEPLMPPNTHAIYSSLG</sequence>
<dbReference type="AlphaFoldDB" id="A0A0J1B5V6"/>
<protein>
    <submittedName>
        <fullName evidence="2">Uncharacterized protein</fullName>
    </submittedName>
</protein>
<feature type="region of interest" description="Disordered" evidence="1">
    <location>
        <begin position="51"/>
        <end position="72"/>
    </location>
</feature>
<accession>A0A0J1B5V6</accession>
<dbReference type="STRING" id="595434.RISK_006045"/>
<evidence type="ECO:0000256" key="1">
    <source>
        <dbReference type="SAM" id="MobiDB-lite"/>
    </source>
</evidence>
<keyword evidence="3" id="KW-1185">Reference proteome</keyword>
<name>A0A0J1B5V6_RHOIS</name>
<comment type="caution">
    <text evidence="2">The sequence shown here is derived from an EMBL/GenBank/DDBJ whole genome shotgun (WGS) entry which is preliminary data.</text>
</comment>
<organism evidence="2 3">
    <name type="scientific">Rhodopirellula islandica</name>
    <dbReference type="NCBI Taxonomy" id="595434"/>
    <lineage>
        <taxon>Bacteria</taxon>
        <taxon>Pseudomonadati</taxon>
        <taxon>Planctomycetota</taxon>
        <taxon>Planctomycetia</taxon>
        <taxon>Pirellulales</taxon>
        <taxon>Pirellulaceae</taxon>
        <taxon>Rhodopirellula</taxon>
    </lineage>
</organism>
<proteinExistence type="predicted"/>
<feature type="compositionally biased region" description="Basic and acidic residues" evidence="1">
    <location>
        <begin position="13"/>
        <end position="22"/>
    </location>
</feature>
<dbReference type="Proteomes" id="UP000036367">
    <property type="component" value="Unassembled WGS sequence"/>
</dbReference>
<gene>
    <name evidence="2" type="ORF">RISK_006045</name>
</gene>